<keyword evidence="1" id="KW-0472">Membrane</keyword>
<protein>
    <recommendedName>
        <fullName evidence="4">DUF115 domain-containing protein</fullName>
    </recommendedName>
</protein>
<gene>
    <name evidence="2" type="ORF">IAI61_21410</name>
</gene>
<sequence length="398" mass="44708">MLTIAYVAASDLDLAAAWLARALADGRAPVLVADAADLPVLRALALRFGLEHHLLPGGPDWPEALALRPLMARVAEGPAEAVLLCDAVPFNMVFRNNEVVNSWADRFPAVRVLHQLGVQDFRFVGRDGEFKVRIPWLLDSLVGRHKGQRAFVIGNGPSLRNTDMSRMKDEITFGSNRSFLGYEDWGFAFKYWGISDRLQLEMYREEYEDNIDRDSIKFFPFEYLPFFRVENACPIPVASEIFFGQPAPLRFPYFAEKPSMVFMAFTVTITLIQIAAMMGCNPIVLVGIDHSYPIARVKRRGQGEGAAMNPTALAPPEELARKSKLGWDFWEGNAATGATHFTDKYTSNKVFVPPRTAWSEAAYDYCRLWGERNGVEIINATVGTHLQSFPKVDYKTLF</sequence>
<dbReference type="Gene3D" id="3.90.1480.10">
    <property type="entry name" value="Alpha-2,3-sialyltransferase"/>
    <property type="match status" value="1"/>
</dbReference>
<feature type="transmembrane region" description="Helical" evidence="1">
    <location>
        <begin position="260"/>
        <end position="288"/>
    </location>
</feature>
<dbReference type="EMBL" id="JACTNG010000016">
    <property type="protein sequence ID" value="MBO1081601.1"/>
    <property type="molecule type" value="Genomic_DNA"/>
</dbReference>
<name>A0ABS3KVU1_9PROT</name>
<keyword evidence="1" id="KW-0812">Transmembrane</keyword>
<evidence type="ECO:0008006" key="4">
    <source>
        <dbReference type="Google" id="ProtNLM"/>
    </source>
</evidence>
<comment type="caution">
    <text evidence="2">The sequence shown here is derived from an EMBL/GenBank/DDBJ whole genome shotgun (WGS) entry which is preliminary data.</text>
</comment>
<keyword evidence="1" id="KW-1133">Transmembrane helix</keyword>
<organism evidence="2 3">
    <name type="scientific">Roseomonas haemaphysalidis</name>
    <dbReference type="NCBI Taxonomy" id="2768162"/>
    <lineage>
        <taxon>Bacteria</taxon>
        <taxon>Pseudomonadati</taxon>
        <taxon>Pseudomonadota</taxon>
        <taxon>Alphaproteobacteria</taxon>
        <taxon>Acetobacterales</taxon>
        <taxon>Roseomonadaceae</taxon>
        <taxon>Roseomonas</taxon>
    </lineage>
</organism>
<keyword evidence="3" id="KW-1185">Reference proteome</keyword>
<reference evidence="2 3" key="1">
    <citation type="submission" date="2020-09" db="EMBL/GenBank/DDBJ databases">
        <title>Roseomonas.</title>
        <authorList>
            <person name="Zhu W."/>
        </authorList>
    </citation>
    <scope>NUCLEOTIDE SEQUENCE [LARGE SCALE GENOMIC DNA]</scope>
    <source>
        <strain evidence="2 3">573</strain>
    </source>
</reference>
<accession>A0ABS3KVU1</accession>
<evidence type="ECO:0000313" key="3">
    <source>
        <dbReference type="Proteomes" id="UP001518989"/>
    </source>
</evidence>
<evidence type="ECO:0000313" key="2">
    <source>
        <dbReference type="EMBL" id="MBO1081601.1"/>
    </source>
</evidence>
<dbReference type="RefSeq" id="WP_207419776.1">
    <property type="nucleotide sequence ID" value="NZ_CP061177.1"/>
</dbReference>
<dbReference type="Proteomes" id="UP001518989">
    <property type="component" value="Unassembled WGS sequence"/>
</dbReference>
<proteinExistence type="predicted"/>
<evidence type="ECO:0000256" key="1">
    <source>
        <dbReference type="SAM" id="Phobius"/>
    </source>
</evidence>